<dbReference type="CDD" id="cd04301">
    <property type="entry name" value="NAT_SF"/>
    <property type="match status" value="1"/>
</dbReference>
<dbReference type="PANTHER" id="PTHR43800:SF1">
    <property type="entry name" value="PEPTIDYL-LYSINE N-ACETYLTRANSFERASE YJAB"/>
    <property type="match status" value="1"/>
</dbReference>
<name>A0A346B2D5_9FIRM</name>
<gene>
    <name evidence="4" type="ORF">DKB62_12290</name>
</gene>
<dbReference type="KEGG" id="meg:DKB62_12290"/>
<evidence type="ECO:0000313" key="5">
    <source>
        <dbReference type="Proteomes" id="UP000254337"/>
    </source>
</evidence>
<proteinExistence type="predicted"/>
<dbReference type="NCBIfam" id="NF007807">
    <property type="entry name" value="PRK10514.1"/>
    <property type="match status" value="1"/>
</dbReference>
<dbReference type="Proteomes" id="UP000254337">
    <property type="component" value="Chromosome"/>
</dbReference>
<accession>A0A346B2D5</accession>
<evidence type="ECO:0000259" key="3">
    <source>
        <dbReference type="PROSITE" id="PS51186"/>
    </source>
</evidence>
<dbReference type="PANTHER" id="PTHR43800">
    <property type="entry name" value="PEPTIDYL-LYSINE N-ACETYLTRANSFERASE YJAB"/>
    <property type="match status" value="1"/>
</dbReference>
<keyword evidence="1 4" id="KW-0808">Transferase</keyword>
<protein>
    <submittedName>
        <fullName evidence="4">Acetyltransferase</fullName>
    </submittedName>
</protein>
<keyword evidence="2" id="KW-0012">Acyltransferase</keyword>
<dbReference type="InterPro" id="IPR000182">
    <property type="entry name" value="GNAT_dom"/>
</dbReference>
<dbReference type="Gene3D" id="3.40.630.30">
    <property type="match status" value="1"/>
</dbReference>
<dbReference type="InterPro" id="IPR016181">
    <property type="entry name" value="Acyl_CoA_acyltransferase"/>
</dbReference>
<reference evidence="4 5" key="1">
    <citation type="submission" date="2018-05" db="EMBL/GenBank/DDBJ databases">
        <title>Complete genome sequence of Megasphaera sp. AJH120T, isolated from the ceca of a chicken.</title>
        <authorList>
            <person name="Maki J."/>
            <person name="Looft T."/>
        </authorList>
    </citation>
    <scope>NUCLEOTIDE SEQUENCE [LARGE SCALE GENOMIC DNA]</scope>
    <source>
        <strain evidence="4 5">AJH120</strain>
    </source>
</reference>
<dbReference type="PROSITE" id="PS51186">
    <property type="entry name" value="GNAT"/>
    <property type="match status" value="1"/>
</dbReference>
<dbReference type="AlphaFoldDB" id="A0A346B2D5"/>
<keyword evidence="5" id="KW-1185">Reference proteome</keyword>
<dbReference type="GO" id="GO:0016747">
    <property type="term" value="F:acyltransferase activity, transferring groups other than amino-acyl groups"/>
    <property type="evidence" value="ECO:0007669"/>
    <property type="project" value="InterPro"/>
</dbReference>
<evidence type="ECO:0000256" key="2">
    <source>
        <dbReference type="ARBA" id="ARBA00023315"/>
    </source>
</evidence>
<feature type="domain" description="N-acetyltransferase" evidence="3">
    <location>
        <begin position="12"/>
        <end position="148"/>
    </location>
</feature>
<dbReference type="RefSeq" id="WP_107196671.1">
    <property type="nucleotide sequence ID" value="NZ_CP029462.1"/>
</dbReference>
<organism evidence="4 5">
    <name type="scientific">Megasphaera stantonii</name>
    <dbReference type="NCBI Taxonomy" id="2144175"/>
    <lineage>
        <taxon>Bacteria</taxon>
        <taxon>Bacillati</taxon>
        <taxon>Bacillota</taxon>
        <taxon>Negativicutes</taxon>
        <taxon>Veillonellales</taxon>
        <taxon>Veillonellaceae</taxon>
        <taxon>Megasphaera</taxon>
    </lineage>
</organism>
<dbReference type="Pfam" id="PF13673">
    <property type="entry name" value="Acetyltransf_10"/>
    <property type="match status" value="1"/>
</dbReference>
<dbReference type="EMBL" id="CP029462">
    <property type="protein sequence ID" value="AXL22278.1"/>
    <property type="molecule type" value="Genomic_DNA"/>
</dbReference>
<evidence type="ECO:0000256" key="1">
    <source>
        <dbReference type="ARBA" id="ARBA00022679"/>
    </source>
</evidence>
<evidence type="ECO:0000313" key="4">
    <source>
        <dbReference type="EMBL" id="AXL22278.1"/>
    </source>
</evidence>
<sequence>MNIIEIKGNRDAYIEPLTELWEQSVKATHDFLSADEIAAIKKYVPQALGGVPVLVVARSEQQAMTAFLGLDGGRIEMLFVSPDERGKGIGKALIQQAVERYGAWEVTVNEQNPQAVGFYERMGFTVYKRSDLDEQGNPYPLLYMKLPR</sequence>
<dbReference type="SUPFAM" id="SSF55729">
    <property type="entry name" value="Acyl-CoA N-acyltransferases (Nat)"/>
    <property type="match status" value="1"/>
</dbReference>
<dbReference type="OrthoDB" id="88131at2"/>